<keyword evidence="4 12" id="KW-0479">Metal-binding</keyword>
<evidence type="ECO:0000256" key="8">
    <source>
        <dbReference type="ARBA" id="ARBA00022917"/>
    </source>
</evidence>
<dbReference type="GO" id="GO:0008270">
    <property type="term" value="F:zinc ion binding"/>
    <property type="evidence" value="ECO:0007669"/>
    <property type="project" value="UniProtKB-UniRule"/>
</dbReference>
<dbReference type="GO" id="GO:0005829">
    <property type="term" value="C:cytosol"/>
    <property type="evidence" value="ECO:0007669"/>
    <property type="project" value="TreeGrafter"/>
</dbReference>
<feature type="short sequence motif" description="'HIGH' region" evidence="12">
    <location>
        <begin position="58"/>
        <end position="68"/>
    </location>
</feature>
<dbReference type="SUPFAM" id="SSF50677">
    <property type="entry name" value="ValRS/IleRS/LeuRS editing domain"/>
    <property type="match status" value="1"/>
</dbReference>
<dbReference type="AlphaFoldDB" id="A0A1W6N4B8"/>
<evidence type="ECO:0000313" key="17">
    <source>
        <dbReference type="Proteomes" id="UP000237351"/>
    </source>
</evidence>
<dbReference type="InterPro" id="IPR014729">
    <property type="entry name" value="Rossmann-like_a/b/a_fold"/>
</dbReference>
<evidence type="ECO:0000256" key="7">
    <source>
        <dbReference type="ARBA" id="ARBA00022840"/>
    </source>
</evidence>
<dbReference type="CDD" id="cd07960">
    <property type="entry name" value="Anticodon_Ia_Ile_BEm"/>
    <property type="match status" value="1"/>
</dbReference>
<dbReference type="EC" id="6.1.1.5" evidence="12"/>
<dbReference type="Pfam" id="PF00133">
    <property type="entry name" value="tRNA-synt_1"/>
    <property type="match status" value="1"/>
</dbReference>
<name>A0A1W6N4B8_9PROT</name>
<feature type="binding site" evidence="12">
    <location>
        <position position="901"/>
    </location>
    <ligand>
        <name>Zn(2+)</name>
        <dbReference type="ChEBI" id="CHEBI:29105"/>
    </ligand>
</feature>
<comment type="similarity">
    <text evidence="1 12">Belongs to the class-I aminoacyl-tRNA synthetase family. IleS type 1 subfamily.</text>
</comment>
<evidence type="ECO:0000256" key="1">
    <source>
        <dbReference type="ARBA" id="ARBA00006887"/>
    </source>
</evidence>
<keyword evidence="8 12" id="KW-0648">Protein biosynthesis</keyword>
<dbReference type="PANTHER" id="PTHR42765">
    <property type="entry name" value="SOLEUCYL-TRNA SYNTHETASE"/>
    <property type="match status" value="1"/>
</dbReference>
<evidence type="ECO:0000256" key="12">
    <source>
        <dbReference type="HAMAP-Rule" id="MF_02002"/>
    </source>
</evidence>
<keyword evidence="3 12" id="KW-0436">Ligase</keyword>
<feature type="binding site" evidence="12">
    <location>
        <position position="923"/>
    </location>
    <ligand>
        <name>Zn(2+)</name>
        <dbReference type="ChEBI" id="CHEBI:29105"/>
    </ligand>
</feature>
<evidence type="ECO:0000259" key="13">
    <source>
        <dbReference type="Pfam" id="PF00133"/>
    </source>
</evidence>
<comment type="cofactor">
    <cofactor evidence="12">
        <name>Zn(2+)</name>
        <dbReference type="ChEBI" id="CHEBI:29105"/>
    </cofactor>
    <text evidence="12">Binds 1 zinc ion per subunit.</text>
</comment>
<dbReference type="InterPro" id="IPR033708">
    <property type="entry name" value="Anticodon_Ile_BEm"/>
</dbReference>
<evidence type="ECO:0000256" key="5">
    <source>
        <dbReference type="ARBA" id="ARBA00022741"/>
    </source>
</evidence>
<feature type="binding site" evidence="12">
    <location>
        <position position="614"/>
    </location>
    <ligand>
        <name>ATP</name>
        <dbReference type="ChEBI" id="CHEBI:30616"/>
    </ligand>
</feature>
<dbReference type="InterPro" id="IPR009080">
    <property type="entry name" value="tRNAsynth_Ia_anticodon-bd"/>
</dbReference>
<comment type="function">
    <text evidence="10 12">Catalyzes the attachment of isoleucine to tRNA(Ile). As IleRS can inadvertently accommodate and process structurally similar amino acids such as valine, to avoid such errors it has two additional distinct tRNA(Ile)-dependent editing activities. One activity is designated as 'pretransfer' editing and involves the hydrolysis of activated Val-AMP. The other activity is designated 'posttransfer' editing and involves deacylation of mischarged Val-tRNA(Ile).</text>
</comment>
<evidence type="ECO:0000256" key="2">
    <source>
        <dbReference type="ARBA" id="ARBA00022490"/>
    </source>
</evidence>
<feature type="domain" description="Methionyl/Valyl/Leucyl/Isoleucyl-tRNA synthetase anticodon-binding" evidence="15">
    <location>
        <begin position="693"/>
        <end position="845"/>
    </location>
</feature>
<dbReference type="PANTHER" id="PTHR42765:SF1">
    <property type="entry name" value="ISOLEUCINE--TRNA LIGASE, MITOCHONDRIAL"/>
    <property type="match status" value="1"/>
</dbReference>
<feature type="domain" description="Aminoacyl-tRNA synthetase class Ia" evidence="13">
    <location>
        <begin position="28"/>
        <end position="648"/>
    </location>
</feature>
<dbReference type="Pfam" id="PF08264">
    <property type="entry name" value="Anticodon_1"/>
    <property type="match status" value="1"/>
</dbReference>
<dbReference type="InterPro" id="IPR002301">
    <property type="entry name" value="Ile-tRNA-ligase"/>
</dbReference>
<gene>
    <name evidence="12 16" type="primary">ileS</name>
    <name evidence="16" type="ORF">GQ61_04860</name>
</gene>
<dbReference type="InterPro" id="IPR010663">
    <property type="entry name" value="Znf_FPG/IleRS"/>
</dbReference>
<reference evidence="16 17" key="1">
    <citation type="submission" date="2014-06" db="EMBL/GenBank/DDBJ databases">
        <title>The genome of the endonuclear symbiont Nucleicultrix amoebiphila.</title>
        <authorList>
            <person name="Schulz F."/>
            <person name="Horn M."/>
        </authorList>
    </citation>
    <scope>NUCLEOTIDE SEQUENCE [LARGE SCALE GENOMIC DNA]</scope>
    <source>
        <strain evidence="16 17">FS5</strain>
    </source>
</reference>
<evidence type="ECO:0000256" key="10">
    <source>
        <dbReference type="ARBA" id="ARBA00025217"/>
    </source>
</evidence>
<keyword evidence="6 12" id="KW-0862">Zinc</keyword>
<dbReference type="Gene3D" id="1.10.730.20">
    <property type="match status" value="1"/>
</dbReference>
<dbReference type="GO" id="GO:0006428">
    <property type="term" value="P:isoleucyl-tRNA aminoacylation"/>
    <property type="evidence" value="ECO:0007669"/>
    <property type="project" value="UniProtKB-UniRule"/>
</dbReference>
<comment type="subcellular location">
    <subcellularLocation>
        <location evidence="12">Cytoplasm</location>
    </subcellularLocation>
</comment>
<dbReference type="InterPro" id="IPR009008">
    <property type="entry name" value="Val/Leu/Ile-tRNA-synth_edit"/>
</dbReference>
<comment type="catalytic activity">
    <reaction evidence="11 12">
        <text>tRNA(Ile) + L-isoleucine + ATP = L-isoleucyl-tRNA(Ile) + AMP + diphosphate</text>
        <dbReference type="Rhea" id="RHEA:11060"/>
        <dbReference type="Rhea" id="RHEA-COMP:9666"/>
        <dbReference type="Rhea" id="RHEA-COMP:9695"/>
        <dbReference type="ChEBI" id="CHEBI:30616"/>
        <dbReference type="ChEBI" id="CHEBI:33019"/>
        <dbReference type="ChEBI" id="CHEBI:58045"/>
        <dbReference type="ChEBI" id="CHEBI:78442"/>
        <dbReference type="ChEBI" id="CHEBI:78528"/>
        <dbReference type="ChEBI" id="CHEBI:456215"/>
        <dbReference type="EC" id="6.1.1.5"/>
    </reaction>
</comment>
<accession>A0A1W6N4B8</accession>
<feature type="short sequence motif" description="'KMSKS' region" evidence="12">
    <location>
        <begin position="611"/>
        <end position="615"/>
    </location>
</feature>
<dbReference type="OrthoDB" id="9810365at2"/>
<feature type="binding site" evidence="12">
    <location>
        <position position="570"/>
    </location>
    <ligand>
        <name>L-isoleucyl-5'-AMP</name>
        <dbReference type="ChEBI" id="CHEBI:178002"/>
    </ligand>
</feature>
<dbReference type="Gene3D" id="3.40.50.620">
    <property type="entry name" value="HUPs"/>
    <property type="match status" value="2"/>
</dbReference>
<evidence type="ECO:0000256" key="11">
    <source>
        <dbReference type="ARBA" id="ARBA00048359"/>
    </source>
</evidence>
<evidence type="ECO:0000259" key="14">
    <source>
        <dbReference type="Pfam" id="PF06827"/>
    </source>
</evidence>
<dbReference type="InterPro" id="IPR050081">
    <property type="entry name" value="Ile-tRNA_ligase"/>
</dbReference>
<dbReference type="Pfam" id="PF06827">
    <property type="entry name" value="zf-FPG_IleRS"/>
    <property type="match status" value="1"/>
</dbReference>
<comment type="subunit">
    <text evidence="12">Monomer.</text>
</comment>
<keyword evidence="9 12" id="KW-0030">Aminoacyl-tRNA synthetase</keyword>
<evidence type="ECO:0000256" key="9">
    <source>
        <dbReference type="ARBA" id="ARBA00023146"/>
    </source>
</evidence>
<dbReference type="GO" id="GO:0002161">
    <property type="term" value="F:aminoacyl-tRNA deacylase activity"/>
    <property type="evidence" value="ECO:0007669"/>
    <property type="project" value="InterPro"/>
</dbReference>
<feature type="domain" description="Zinc finger FPG/IleRS-type" evidence="14">
    <location>
        <begin position="898"/>
        <end position="925"/>
    </location>
</feature>
<dbReference type="SUPFAM" id="SSF52374">
    <property type="entry name" value="Nucleotidylyl transferase"/>
    <property type="match status" value="1"/>
</dbReference>
<evidence type="ECO:0000256" key="4">
    <source>
        <dbReference type="ARBA" id="ARBA00022723"/>
    </source>
</evidence>
<feature type="binding site" evidence="12">
    <location>
        <position position="920"/>
    </location>
    <ligand>
        <name>Zn(2+)</name>
        <dbReference type="ChEBI" id="CHEBI:29105"/>
    </ligand>
</feature>
<dbReference type="PRINTS" id="PR00984">
    <property type="entry name" value="TRNASYNTHILE"/>
</dbReference>
<evidence type="ECO:0000313" key="16">
    <source>
        <dbReference type="EMBL" id="ARN84737.1"/>
    </source>
</evidence>
<proteinExistence type="inferred from homology"/>
<evidence type="ECO:0000256" key="6">
    <source>
        <dbReference type="ARBA" id="ARBA00022833"/>
    </source>
</evidence>
<sequence length="933" mass="106907">MSDYKDTIFLPNTAFPMKGDLAKREPEWVKRWQDMNLYKKLRSMSQGREKFVLHAGPPYANGHFHIGHAFTGIFKDIVVRTQQMSGKDAPFVPGWDCHGLPIEWKIEEKYQKQKKAKDEVPVGQFRKECRDFAQHWIDVQREETRRMGILADLNHPYITMDYSAEASITGELFKFLKNGGLYKGYKPVMWSVVEKTAMAEAEIEYQDRQSPSIYVRFPIIETKSEAFKGVSIVIWTTTPWSLPGNRAVAYGPEVSYVTLVVEEIGEGSLARVSEKFLLSGELVEAFVSSTKITRYSLSQPVNPEDLKEIKIAHPFYGKGYDFLVPLLPGDHVTTDVGTGFVHTAPSHGLEDFEIGKKFNLEIPETVKDDGYFSEKVPIFAGHHVYKVNPLIIETLKESGNLVAESVITHSYPHSWRSKAPLIYRATPQWFIGLEKNKLREKSLEEIEKVSWFPSQSKNRIRAMVEQSPDWCVSRQRVWGVPLALFVEKSTGKPLIDDQVNERILKAFKEEGCDIWFEAGIEERFLTPNYNPKDYEPVRDILDVWFDSGSTFGFVLEDREDLAMPADLYLEGSDQHRGWFQKSLLVACGTRGIAPFKAVVTHGFVVDEQGRKMSKSLGNGVFPMEVADNMGVEILRLWTAFVDYRDDLRVGPEILKHLQDLYRRFRNTLRYLLGALSGYSAQEKVGYELLPDLEKWVLHRLQELDQLHKKSIEAYDYQGFYNQLHAFCAVDLSAFYFDIRKDSLYCDHPNDDKRKATRWVMYTLFHHLTHWLAPLLCFTTEEAWLTHDSSEESIHLRTFPKVLDSWKNVSLSERFEKLRLQRKCLTGALEEARAKGLIGSSLQAHLVVYDKNNNLLDGVDYSELGIVSTIERKLEEAPEGAYTTTDTPDLGVIVEVAKGEKCQRCWKVLPEVGQGKTLDLCLRCDDVVHSIRGA</sequence>
<dbReference type="InterPro" id="IPR023585">
    <property type="entry name" value="Ile-tRNA-ligase_type1"/>
</dbReference>
<dbReference type="GO" id="GO:0004822">
    <property type="term" value="F:isoleucine-tRNA ligase activity"/>
    <property type="evidence" value="ECO:0007669"/>
    <property type="project" value="UniProtKB-UniRule"/>
</dbReference>
<organism evidence="16 17">
    <name type="scientific">Candidatus Nucleicultrix amoebiphila FS5</name>
    <dbReference type="NCBI Taxonomy" id="1414854"/>
    <lineage>
        <taxon>Bacteria</taxon>
        <taxon>Pseudomonadati</taxon>
        <taxon>Pseudomonadota</taxon>
        <taxon>Alphaproteobacteria</taxon>
        <taxon>Holosporales</taxon>
        <taxon>Candidatus Nucleicultricaceae</taxon>
        <taxon>Candidatus Nucleicultrix</taxon>
    </lineage>
</organism>
<dbReference type="FunFam" id="3.40.50.620:FF:000042">
    <property type="entry name" value="Isoleucine--tRNA ligase"/>
    <property type="match status" value="1"/>
</dbReference>
<dbReference type="STRING" id="1414854.GQ61_04860"/>
<dbReference type="RefSeq" id="WP_085784211.1">
    <property type="nucleotide sequence ID" value="NZ_CP008743.1"/>
</dbReference>
<dbReference type="NCBIfam" id="TIGR00392">
    <property type="entry name" value="ileS"/>
    <property type="match status" value="1"/>
</dbReference>
<dbReference type="Proteomes" id="UP000237351">
    <property type="component" value="Chromosome"/>
</dbReference>
<feature type="binding site" evidence="12">
    <location>
        <position position="904"/>
    </location>
    <ligand>
        <name>Zn(2+)</name>
        <dbReference type="ChEBI" id="CHEBI:29105"/>
    </ligand>
</feature>
<comment type="domain">
    <text evidence="12">IleRS has two distinct active sites: one for aminoacylation and one for editing. The misactivated valine is translocated from the active site to the editing site, which sterically excludes the correctly activated isoleucine. The single editing site contains two valyl binding pockets, one specific for each substrate (Val-AMP or Val-tRNA(Ile)).</text>
</comment>
<dbReference type="KEGG" id="naf:GQ61_04860"/>
<dbReference type="InterPro" id="IPR002300">
    <property type="entry name" value="aa-tRNA-synth_Ia"/>
</dbReference>
<evidence type="ECO:0000259" key="15">
    <source>
        <dbReference type="Pfam" id="PF08264"/>
    </source>
</evidence>
<dbReference type="InterPro" id="IPR001412">
    <property type="entry name" value="aa-tRNA-synth_I_CS"/>
</dbReference>
<keyword evidence="2 12" id="KW-0963">Cytoplasm</keyword>
<dbReference type="EMBL" id="CP008743">
    <property type="protein sequence ID" value="ARN84737.1"/>
    <property type="molecule type" value="Genomic_DNA"/>
</dbReference>
<keyword evidence="7 12" id="KW-0067">ATP-binding</keyword>
<keyword evidence="5 12" id="KW-0547">Nucleotide-binding</keyword>
<evidence type="ECO:0000256" key="3">
    <source>
        <dbReference type="ARBA" id="ARBA00022598"/>
    </source>
</evidence>
<keyword evidence="17" id="KW-1185">Reference proteome</keyword>
<protein>
    <recommendedName>
        <fullName evidence="12">Isoleucine--tRNA ligase</fullName>
        <ecNumber evidence="12">6.1.1.5</ecNumber>
    </recommendedName>
    <alternativeName>
        <fullName evidence="12">Isoleucyl-tRNA synthetase</fullName>
        <shortName evidence="12">IleRS</shortName>
    </alternativeName>
</protein>
<dbReference type="GO" id="GO:0000049">
    <property type="term" value="F:tRNA binding"/>
    <property type="evidence" value="ECO:0007669"/>
    <property type="project" value="InterPro"/>
</dbReference>
<dbReference type="GO" id="GO:0005524">
    <property type="term" value="F:ATP binding"/>
    <property type="evidence" value="ECO:0007669"/>
    <property type="project" value="UniProtKB-UniRule"/>
</dbReference>
<dbReference type="SUPFAM" id="SSF47323">
    <property type="entry name" value="Anticodon-binding domain of a subclass of class I aminoacyl-tRNA synthetases"/>
    <property type="match status" value="1"/>
</dbReference>
<dbReference type="Gene3D" id="1.10.10.830">
    <property type="entry name" value="Ile-tRNA synthetase CP2 domain-like"/>
    <property type="match status" value="1"/>
</dbReference>
<dbReference type="PROSITE" id="PS00178">
    <property type="entry name" value="AA_TRNA_LIGASE_I"/>
    <property type="match status" value="1"/>
</dbReference>
<dbReference type="InterPro" id="IPR013155">
    <property type="entry name" value="M/V/L/I-tRNA-synth_anticd-bd"/>
</dbReference>
<dbReference type="HAMAP" id="MF_02002">
    <property type="entry name" value="Ile_tRNA_synth_type1"/>
    <property type="match status" value="1"/>
</dbReference>